<dbReference type="InterPro" id="IPR050668">
    <property type="entry name" value="Cytochrome_b5"/>
</dbReference>
<accession>A0A671E2Z6</accession>
<dbReference type="InterPro" id="IPR001199">
    <property type="entry name" value="Cyt_B5-like_heme/steroid-bd"/>
</dbReference>
<dbReference type="PANTHER" id="PTHR19359">
    <property type="entry name" value="CYTOCHROME B5"/>
    <property type="match status" value="1"/>
</dbReference>
<protein>
    <recommendedName>
        <fullName evidence="13">Cytochrome b5</fullName>
    </recommendedName>
</protein>
<evidence type="ECO:0000256" key="6">
    <source>
        <dbReference type="ARBA" id="ARBA00022824"/>
    </source>
</evidence>
<dbReference type="InParanoid" id="A0A671E2Z6"/>
<reference evidence="16" key="4">
    <citation type="submission" date="2025-08" db="UniProtKB">
        <authorList>
            <consortium name="Ensembl"/>
        </authorList>
    </citation>
    <scope>IDENTIFICATION</scope>
</reference>
<keyword evidence="9" id="KW-0408">Iron</keyword>
<comment type="similarity">
    <text evidence="12">Belongs to the cytochrome b5 family.</text>
</comment>
<dbReference type="Pfam" id="PF00173">
    <property type="entry name" value="Cyt-b5"/>
    <property type="match status" value="1"/>
</dbReference>
<evidence type="ECO:0000313" key="17">
    <source>
        <dbReference type="Proteomes" id="UP000472240"/>
    </source>
</evidence>
<dbReference type="PRINTS" id="PR00363">
    <property type="entry name" value="CYTOCHROMEB5"/>
</dbReference>
<dbReference type="SUPFAM" id="SSF55856">
    <property type="entry name" value="Cytochrome b5-like heme/steroid binding domain"/>
    <property type="match status" value="1"/>
</dbReference>
<dbReference type="InterPro" id="IPR036400">
    <property type="entry name" value="Cyt_B5-like_heme/steroid_sf"/>
</dbReference>
<sequence>MGRSVTFPACQVAPSAAALVSNCILPSPGTLESDKGALKSYTLEEIQKHNHSRSTWGTLHPAVYDWTKSPEEHPGGEDVLRGQAGGDAAENMEDVRRSRGATEWSKPYVIVQDMYHPKHLPLDDRSEITKPLEVFRSPLLLIPAGPVG</sequence>
<dbReference type="Proteomes" id="UP000472240">
    <property type="component" value="Chromosome 8"/>
</dbReference>
<name>A0A671E2Z6_RHIFE</name>
<evidence type="ECO:0000256" key="5">
    <source>
        <dbReference type="ARBA" id="ARBA00022723"/>
    </source>
</evidence>
<keyword evidence="3" id="KW-0349">Heme</keyword>
<evidence type="ECO:0000259" key="15">
    <source>
        <dbReference type="PROSITE" id="PS50255"/>
    </source>
</evidence>
<keyword evidence="2" id="KW-0813">Transport</keyword>
<evidence type="ECO:0000313" key="16">
    <source>
        <dbReference type="Ensembl" id="ENSRFEP00010005983.1"/>
    </source>
</evidence>
<evidence type="ECO:0000256" key="12">
    <source>
        <dbReference type="ARBA" id="ARBA00038168"/>
    </source>
</evidence>
<dbReference type="GO" id="GO:0005789">
    <property type="term" value="C:endoplasmic reticulum membrane"/>
    <property type="evidence" value="ECO:0007669"/>
    <property type="project" value="UniProtKB-SubCell"/>
</dbReference>
<reference evidence="16 17" key="2">
    <citation type="journal article" date="2018" name="Annu Rev Anim Biosci">
        <title>Bat Biology, Genomes, and the Bat1K Project: To Generate Chromosome-Level Genomes for All Living Bat Species.</title>
        <authorList>
            <person name="Teeling E.C."/>
            <person name="Vernes S.C."/>
            <person name="Davalos L.M."/>
            <person name="Ray D.A."/>
            <person name="Gilbert M.T.P."/>
            <person name="Myers E."/>
        </authorList>
    </citation>
    <scope>NUCLEOTIDE SEQUENCE</scope>
</reference>
<reference evidence="16 17" key="1">
    <citation type="journal article" date="2015" name="Annu Rev Anim Biosci">
        <title>The Genome 10K Project: a way forward.</title>
        <authorList>
            <person name="Koepfli K.P."/>
            <person name="Paten B."/>
            <person name="O'Brien S.J."/>
            <person name="Koepfli K.P."/>
            <person name="Paten B."/>
            <person name="Antunes A."/>
            <person name="Belov K."/>
            <person name="Bustamante C."/>
            <person name="Castoe T.A."/>
            <person name="Clawson H."/>
            <person name="Crawford A.J."/>
            <person name="Diekhans M."/>
            <person name="Distel D."/>
            <person name="Durbin R."/>
            <person name="Earl D."/>
            <person name="Fujita M.K."/>
            <person name="Gamble T."/>
            <person name="Georges A."/>
            <person name="Gemmell N."/>
            <person name="Gilbert M.T."/>
            <person name="Graves J.M."/>
            <person name="Green R.E."/>
            <person name="Hickey G."/>
            <person name="Jarvis E.D."/>
            <person name="Johnson W."/>
            <person name="Komissarov A."/>
            <person name="Korf I."/>
            <person name="Kuhn R."/>
            <person name="Larkin D.M."/>
            <person name="Lewin H."/>
            <person name="Lopez J.V."/>
            <person name="Ma J."/>
            <person name="Marques-Bonet T."/>
            <person name="Miller W."/>
            <person name="Murphy R."/>
            <person name="Pevzner P."/>
            <person name="Shapiro B."/>
            <person name="Steiner C."/>
            <person name="Tamazian G."/>
            <person name="Venkatesh B."/>
            <person name="Wang J."/>
            <person name="Wayne R."/>
            <person name="Wiley E."/>
            <person name="Yang H."/>
            <person name="Zhang G."/>
            <person name="Haussler D."/>
            <person name="Ryder O."/>
            <person name="O'Brien S.J."/>
        </authorList>
    </citation>
    <scope>NUCLEOTIDE SEQUENCE</scope>
</reference>
<keyword evidence="7" id="KW-0492">Microsome</keyword>
<evidence type="ECO:0000256" key="4">
    <source>
        <dbReference type="ARBA" id="ARBA00022692"/>
    </source>
</evidence>
<keyword evidence="17" id="KW-1185">Reference proteome</keyword>
<reference evidence="16" key="5">
    <citation type="submission" date="2025-09" db="UniProtKB">
        <authorList>
            <consortium name="Ensembl"/>
        </authorList>
    </citation>
    <scope>IDENTIFICATION</scope>
</reference>
<organism evidence="16 17">
    <name type="scientific">Rhinolophus ferrumequinum</name>
    <name type="common">Greater horseshoe bat</name>
    <dbReference type="NCBI Taxonomy" id="59479"/>
    <lineage>
        <taxon>Eukaryota</taxon>
        <taxon>Metazoa</taxon>
        <taxon>Chordata</taxon>
        <taxon>Craniata</taxon>
        <taxon>Vertebrata</taxon>
        <taxon>Euteleostomi</taxon>
        <taxon>Mammalia</taxon>
        <taxon>Eutheria</taxon>
        <taxon>Laurasiatheria</taxon>
        <taxon>Chiroptera</taxon>
        <taxon>Yinpterochiroptera</taxon>
        <taxon>Rhinolophoidea</taxon>
        <taxon>Rhinolophidae</taxon>
        <taxon>Rhinolophinae</taxon>
        <taxon>Rhinolophus</taxon>
    </lineage>
</organism>
<evidence type="ECO:0000256" key="7">
    <source>
        <dbReference type="ARBA" id="ARBA00022848"/>
    </source>
</evidence>
<dbReference type="Ensembl" id="ENSRFET00010006559.1">
    <property type="protein sequence ID" value="ENSRFEP00010005983.1"/>
    <property type="gene ID" value="ENSRFEG00010004098.1"/>
</dbReference>
<comment type="subcellular location">
    <subcellularLocation>
        <location evidence="1">Endoplasmic reticulum membrane</location>
        <topology evidence="1">Single-pass membrane protein</topology>
        <orientation evidence="1">Cytoplasmic side</orientation>
    </subcellularLocation>
    <subcellularLocation>
        <location evidence="11">Microsome membrane</location>
        <topology evidence="11">Single-pass membrane protein</topology>
        <orientation evidence="11">Cytoplasmic side</orientation>
    </subcellularLocation>
</comment>
<dbReference type="Gene3D" id="3.10.120.10">
    <property type="entry name" value="Cytochrome b5-like heme/steroid binding domain"/>
    <property type="match status" value="1"/>
</dbReference>
<keyword evidence="5" id="KW-0479">Metal-binding</keyword>
<feature type="compositionally biased region" description="Basic and acidic residues" evidence="14">
    <location>
        <begin position="68"/>
        <end position="80"/>
    </location>
</feature>
<evidence type="ECO:0000256" key="13">
    <source>
        <dbReference type="ARBA" id="ARBA00039806"/>
    </source>
</evidence>
<keyword evidence="8" id="KW-0249">Electron transport</keyword>
<keyword evidence="4" id="KW-0812">Transmembrane</keyword>
<reference evidence="17" key="3">
    <citation type="submission" date="2018-12" db="EMBL/GenBank/DDBJ databases">
        <title>G10K-VGP greater horseshoe bat female genome, primary haplotype.</title>
        <authorList>
            <person name="Teeling E."/>
            <person name="Myers G."/>
            <person name="Vernes S."/>
            <person name="Pippel M."/>
            <person name="Winkler S."/>
            <person name="Fedrigo O."/>
            <person name="Rhie A."/>
            <person name="Koren S."/>
            <person name="Phillippy A."/>
            <person name="Lewin H."/>
            <person name="Damas J."/>
            <person name="Howe K."/>
            <person name="Mountcastle J."/>
            <person name="Jarvis E.D."/>
        </authorList>
    </citation>
    <scope>NUCLEOTIDE SEQUENCE [LARGE SCALE GENOMIC DNA]</scope>
</reference>
<evidence type="ECO:0000256" key="1">
    <source>
        <dbReference type="ARBA" id="ARBA00004131"/>
    </source>
</evidence>
<feature type="domain" description="Cytochrome b5 heme-binding" evidence="15">
    <location>
        <begin position="38"/>
        <end position="110"/>
    </location>
</feature>
<dbReference type="GO" id="GO:0020037">
    <property type="term" value="F:heme binding"/>
    <property type="evidence" value="ECO:0007669"/>
    <property type="project" value="TreeGrafter"/>
</dbReference>
<dbReference type="GO" id="GO:0046872">
    <property type="term" value="F:metal ion binding"/>
    <property type="evidence" value="ECO:0007669"/>
    <property type="project" value="UniProtKB-KW"/>
</dbReference>
<feature type="region of interest" description="Disordered" evidence="14">
    <location>
        <begin position="66"/>
        <end position="100"/>
    </location>
</feature>
<evidence type="ECO:0000256" key="9">
    <source>
        <dbReference type="ARBA" id="ARBA00023004"/>
    </source>
</evidence>
<dbReference type="PROSITE" id="PS50255">
    <property type="entry name" value="CYTOCHROME_B5_2"/>
    <property type="match status" value="1"/>
</dbReference>
<evidence type="ECO:0000256" key="2">
    <source>
        <dbReference type="ARBA" id="ARBA00022448"/>
    </source>
</evidence>
<evidence type="ECO:0000256" key="10">
    <source>
        <dbReference type="ARBA" id="ARBA00023136"/>
    </source>
</evidence>
<keyword evidence="10" id="KW-0472">Membrane</keyword>
<dbReference type="SMART" id="SM01117">
    <property type="entry name" value="Cyt-b5"/>
    <property type="match status" value="1"/>
</dbReference>
<dbReference type="AlphaFoldDB" id="A0A671E2Z6"/>
<dbReference type="GeneTree" id="ENSGT01030000236316"/>
<evidence type="ECO:0000256" key="11">
    <source>
        <dbReference type="ARBA" id="ARBA00037877"/>
    </source>
</evidence>
<evidence type="ECO:0000256" key="14">
    <source>
        <dbReference type="SAM" id="MobiDB-lite"/>
    </source>
</evidence>
<evidence type="ECO:0000256" key="8">
    <source>
        <dbReference type="ARBA" id="ARBA00022982"/>
    </source>
</evidence>
<dbReference type="PANTHER" id="PTHR19359:SF150">
    <property type="entry name" value="CYTOCHROME B5"/>
    <property type="match status" value="1"/>
</dbReference>
<keyword evidence="6" id="KW-0256">Endoplasmic reticulum</keyword>
<evidence type="ECO:0000256" key="3">
    <source>
        <dbReference type="ARBA" id="ARBA00022617"/>
    </source>
</evidence>
<proteinExistence type="inferred from homology"/>